<dbReference type="EMBL" id="MAVT02000033">
    <property type="protein sequence ID" value="POS80787.1"/>
    <property type="molecule type" value="Genomic_DNA"/>
</dbReference>
<proteinExistence type="predicted"/>
<accession>A0A2P5IE72</accession>
<evidence type="ECO:0000256" key="1">
    <source>
        <dbReference type="SAM" id="Phobius"/>
    </source>
</evidence>
<keyword evidence="1" id="KW-0812">Transmembrane</keyword>
<evidence type="ECO:0000256" key="2">
    <source>
        <dbReference type="SAM" id="SignalP"/>
    </source>
</evidence>
<dbReference type="OrthoDB" id="72269at2759"/>
<protein>
    <submittedName>
        <fullName evidence="3">Uncharacterized protein</fullName>
    </submittedName>
</protein>
<keyword evidence="2" id="KW-0732">Signal</keyword>
<comment type="caution">
    <text evidence="3">The sequence shown here is derived from an EMBL/GenBank/DDBJ whole genome shotgun (WGS) entry which is preliminary data.</text>
</comment>
<evidence type="ECO:0000313" key="4">
    <source>
        <dbReference type="Proteomes" id="UP000094444"/>
    </source>
</evidence>
<organism evidence="3 4">
    <name type="scientific">Diaporthe helianthi</name>
    <dbReference type="NCBI Taxonomy" id="158607"/>
    <lineage>
        <taxon>Eukaryota</taxon>
        <taxon>Fungi</taxon>
        <taxon>Dikarya</taxon>
        <taxon>Ascomycota</taxon>
        <taxon>Pezizomycotina</taxon>
        <taxon>Sordariomycetes</taxon>
        <taxon>Sordariomycetidae</taxon>
        <taxon>Diaporthales</taxon>
        <taxon>Diaporthaceae</taxon>
        <taxon>Diaporthe</taxon>
    </lineage>
</organism>
<dbReference type="AlphaFoldDB" id="A0A2P5IE72"/>
<dbReference type="Proteomes" id="UP000094444">
    <property type="component" value="Unassembled WGS sequence"/>
</dbReference>
<keyword evidence="1" id="KW-1133">Transmembrane helix</keyword>
<feature type="signal peptide" evidence="2">
    <location>
        <begin position="1"/>
        <end position="27"/>
    </location>
</feature>
<dbReference type="InParanoid" id="A0A2P5IE72"/>
<feature type="chain" id="PRO_5015130476" evidence="2">
    <location>
        <begin position="28"/>
        <end position="306"/>
    </location>
</feature>
<evidence type="ECO:0000313" key="3">
    <source>
        <dbReference type="EMBL" id="POS80787.1"/>
    </source>
</evidence>
<reference evidence="3" key="1">
    <citation type="submission" date="2017-09" db="EMBL/GenBank/DDBJ databases">
        <title>Polyketide synthases of a Diaporthe helianthi virulent isolate.</title>
        <authorList>
            <person name="Baroncelli R."/>
        </authorList>
    </citation>
    <scope>NUCLEOTIDE SEQUENCE [LARGE SCALE GENOMIC DNA]</scope>
    <source>
        <strain evidence="3">7/96</strain>
    </source>
</reference>
<keyword evidence="1" id="KW-0472">Membrane</keyword>
<keyword evidence="4" id="KW-1185">Reference proteome</keyword>
<sequence length="306" mass="34210">MTSIASKLRRATASIPFLLVAAWCLEAMDLNKIVETAKPSADSGFIRWDDKEVKILDNFHGVQFLDDLWRGGMATFSTSSFGYDPIGRWQFFSFLVDLGPFYAIWILESTRGANSWTPAYMYRHALLVPLVLVLHTAVVFGMFFAPTLESRHYWAWAWELVPMWIGIGNILGGQAIRLLGVKRRISASPRLMLVGLGLISLGVWGYTLLYSPYSIGTLFFPEAGPQPGLVLHTRKTFQSDEVGLCVATFLWLVYSYLDLYIAGLVGISSLLFAMLLPIVAVCIGPGATFVLGWYARERVFDSIKKD</sequence>
<name>A0A2P5IE72_DIAHE</name>
<gene>
    <name evidence="3" type="ORF">DHEL01_v200832</name>
</gene>
<feature type="transmembrane region" description="Helical" evidence="1">
    <location>
        <begin position="160"/>
        <end position="179"/>
    </location>
</feature>
<dbReference type="STRING" id="158607.A0A2P5IE72"/>
<feature type="transmembrane region" description="Helical" evidence="1">
    <location>
        <begin position="191"/>
        <end position="210"/>
    </location>
</feature>
<feature type="transmembrane region" description="Helical" evidence="1">
    <location>
        <begin position="127"/>
        <end position="148"/>
    </location>
</feature>
<feature type="transmembrane region" description="Helical" evidence="1">
    <location>
        <begin position="261"/>
        <end position="294"/>
    </location>
</feature>